<dbReference type="SMART" id="SM00360">
    <property type="entry name" value="RRM"/>
    <property type="match status" value="1"/>
</dbReference>
<dbReference type="PANTHER" id="PTHR19965">
    <property type="entry name" value="RNA AND EXPORT FACTOR BINDING PROTEIN"/>
    <property type="match status" value="1"/>
</dbReference>
<dbReference type="Pfam" id="PF00076">
    <property type="entry name" value="RRM_1"/>
    <property type="match status" value="1"/>
</dbReference>
<evidence type="ECO:0000256" key="2">
    <source>
        <dbReference type="PROSITE-ProRule" id="PRU00176"/>
    </source>
</evidence>
<dbReference type="InterPro" id="IPR051229">
    <property type="entry name" value="ALYREF_mRNA_export"/>
</dbReference>
<dbReference type="GO" id="GO:0003723">
    <property type="term" value="F:RNA binding"/>
    <property type="evidence" value="ECO:0007669"/>
    <property type="project" value="UniProtKB-UniRule"/>
</dbReference>
<comment type="caution">
    <text evidence="5">The sequence shown here is derived from an EMBL/GenBank/DDBJ whole genome shotgun (WGS) entry which is preliminary data.</text>
</comment>
<evidence type="ECO:0000256" key="3">
    <source>
        <dbReference type="SAM" id="MobiDB-lite"/>
    </source>
</evidence>
<organism evidence="5 6">
    <name type="scientific">Cichlidogyrus casuarinus</name>
    <dbReference type="NCBI Taxonomy" id="1844966"/>
    <lineage>
        <taxon>Eukaryota</taxon>
        <taxon>Metazoa</taxon>
        <taxon>Spiralia</taxon>
        <taxon>Lophotrochozoa</taxon>
        <taxon>Platyhelminthes</taxon>
        <taxon>Monogenea</taxon>
        <taxon>Monopisthocotylea</taxon>
        <taxon>Dactylogyridea</taxon>
        <taxon>Ancyrocephalidae</taxon>
        <taxon>Cichlidogyrus</taxon>
    </lineage>
</organism>
<feature type="region of interest" description="Disordered" evidence="3">
    <location>
        <begin position="15"/>
        <end position="44"/>
    </location>
</feature>
<keyword evidence="1 2" id="KW-0694">RNA-binding</keyword>
<dbReference type="Proteomes" id="UP001626550">
    <property type="component" value="Unassembled WGS sequence"/>
</dbReference>
<feature type="compositionally biased region" description="Basic residues" evidence="3">
    <location>
        <begin position="15"/>
        <end position="26"/>
    </location>
</feature>
<sequence length="239" mass="26179">MELSLDEIIQQKRAVRRTRGRGRGRGGRVPMRSPVTSFKSRSRPNNVLSSNWKHDLFGSLNTQLVSVVSGGSAKMHISNLDFGVTDGDMHELFKEFGTLKKAAVHYDRSGRSLGTAEVIFGNASSAKRAKDTYNNVPLDGRPMKIDIVGERPNLTGTSLAVRPVRADQLLKRLPARTNRGGRGNFLPNMRRGALAAARARRGGGVGGRGRGAKRGGKPRQDVSKDQLDKELMDYNSQRS</sequence>
<evidence type="ECO:0000259" key="4">
    <source>
        <dbReference type="PROSITE" id="PS50102"/>
    </source>
</evidence>
<gene>
    <name evidence="5" type="ORF">Ciccas_003583</name>
</gene>
<dbReference type="Pfam" id="PF13865">
    <property type="entry name" value="FoP_duplication"/>
    <property type="match status" value="1"/>
</dbReference>
<dbReference type="InterPro" id="IPR012677">
    <property type="entry name" value="Nucleotide-bd_a/b_plait_sf"/>
</dbReference>
<dbReference type="EMBL" id="JBJKFK010000335">
    <property type="protein sequence ID" value="KAL3317755.1"/>
    <property type="molecule type" value="Genomic_DNA"/>
</dbReference>
<protein>
    <recommendedName>
        <fullName evidence="4">RRM domain-containing protein</fullName>
    </recommendedName>
</protein>
<dbReference type="InterPro" id="IPR035979">
    <property type="entry name" value="RBD_domain_sf"/>
</dbReference>
<feature type="region of interest" description="Disordered" evidence="3">
    <location>
        <begin position="193"/>
        <end position="239"/>
    </location>
</feature>
<dbReference type="CDD" id="cd12680">
    <property type="entry name" value="RRM_THOC4"/>
    <property type="match status" value="1"/>
</dbReference>
<dbReference type="AlphaFoldDB" id="A0ABD2QDX8"/>
<keyword evidence="6" id="KW-1185">Reference proteome</keyword>
<accession>A0ABD2QDX8</accession>
<name>A0ABD2QDX8_9PLAT</name>
<dbReference type="PROSITE" id="PS50102">
    <property type="entry name" value="RRM"/>
    <property type="match status" value="1"/>
</dbReference>
<dbReference type="PANTHER" id="PTHR19965:SF82">
    <property type="entry name" value="THO COMPLEX SUBUNIT 4"/>
    <property type="match status" value="1"/>
</dbReference>
<feature type="compositionally biased region" description="Basic and acidic residues" evidence="3">
    <location>
        <begin position="218"/>
        <end position="232"/>
    </location>
</feature>
<dbReference type="InterPro" id="IPR000504">
    <property type="entry name" value="RRM_dom"/>
</dbReference>
<reference evidence="5 6" key="1">
    <citation type="submission" date="2024-11" db="EMBL/GenBank/DDBJ databases">
        <title>Adaptive evolution of stress response genes in parasites aligns with host niche diversity.</title>
        <authorList>
            <person name="Hahn C."/>
            <person name="Resl P."/>
        </authorList>
    </citation>
    <scope>NUCLEOTIDE SEQUENCE [LARGE SCALE GENOMIC DNA]</scope>
    <source>
        <strain evidence="5">EGGRZ-B1_66</strain>
        <tissue evidence="5">Body</tissue>
    </source>
</reference>
<dbReference type="Gene3D" id="3.30.70.330">
    <property type="match status" value="1"/>
</dbReference>
<dbReference type="InterPro" id="IPR025715">
    <property type="entry name" value="FoP_C"/>
</dbReference>
<feature type="domain" description="RRM" evidence="4">
    <location>
        <begin position="73"/>
        <end position="150"/>
    </location>
</feature>
<evidence type="ECO:0000313" key="5">
    <source>
        <dbReference type="EMBL" id="KAL3317755.1"/>
    </source>
</evidence>
<dbReference type="SUPFAM" id="SSF54928">
    <property type="entry name" value="RNA-binding domain, RBD"/>
    <property type="match status" value="1"/>
</dbReference>
<evidence type="ECO:0000313" key="6">
    <source>
        <dbReference type="Proteomes" id="UP001626550"/>
    </source>
</evidence>
<evidence type="ECO:0000256" key="1">
    <source>
        <dbReference type="ARBA" id="ARBA00022884"/>
    </source>
</evidence>
<proteinExistence type="predicted"/>
<feature type="compositionally biased region" description="Polar residues" evidence="3">
    <location>
        <begin position="34"/>
        <end position="44"/>
    </location>
</feature>